<protein>
    <submittedName>
        <fullName evidence="1">Cytochrome P450</fullName>
    </submittedName>
</protein>
<accession>A0ACC1XVJ7</accession>
<name>A0ACC1XVJ7_MELAZ</name>
<keyword evidence="2" id="KW-1185">Reference proteome</keyword>
<sequence>MMDPGLQSLLMLFSSLIALRICFCYFYHSKKPISHKISICSVPEVGGAWPIIGHMHLLGGRKLIHKTLSAMADKYGPVFTIRFSPIDQMALPQSC</sequence>
<dbReference type="EMBL" id="CM051400">
    <property type="protein sequence ID" value="KAJ4714983.1"/>
    <property type="molecule type" value="Genomic_DNA"/>
</dbReference>
<proteinExistence type="predicted"/>
<evidence type="ECO:0000313" key="1">
    <source>
        <dbReference type="EMBL" id="KAJ4714983.1"/>
    </source>
</evidence>
<comment type="caution">
    <text evidence="1">The sequence shown here is derived from an EMBL/GenBank/DDBJ whole genome shotgun (WGS) entry which is preliminary data.</text>
</comment>
<evidence type="ECO:0000313" key="2">
    <source>
        <dbReference type="Proteomes" id="UP001164539"/>
    </source>
</evidence>
<dbReference type="Proteomes" id="UP001164539">
    <property type="component" value="Chromosome 7"/>
</dbReference>
<reference evidence="1 2" key="1">
    <citation type="journal article" date="2023" name="Science">
        <title>Complex scaffold remodeling in plant triterpene biosynthesis.</title>
        <authorList>
            <person name="De La Pena R."/>
            <person name="Hodgson H."/>
            <person name="Liu J.C."/>
            <person name="Stephenson M.J."/>
            <person name="Martin A.C."/>
            <person name="Owen C."/>
            <person name="Harkess A."/>
            <person name="Leebens-Mack J."/>
            <person name="Jimenez L.E."/>
            <person name="Osbourn A."/>
            <person name="Sattely E.S."/>
        </authorList>
    </citation>
    <scope>NUCLEOTIDE SEQUENCE [LARGE SCALE GENOMIC DNA]</scope>
    <source>
        <strain evidence="2">cv. JPN11</strain>
        <tissue evidence="1">Leaf</tissue>
    </source>
</reference>
<gene>
    <name evidence="1" type="ORF">OWV82_013390</name>
</gene>
<organism evidence="1 2">
    <name type="scientific">Melia azedarach</name>
    <name type="common">Chinaberry tree</name>
    <dbReference type="NCBI Taxonomy" id="155640"/>
    <lineage>
        <taxon>Eukaryota</taxon>
        <taxon>Viridiplantae</taxon>
        <taxon>Streptophyta</taxon>
        <taxon>Embryophyta</taxon>
        <taxon>Tracheophyta</taxon>
        <taxon>Spermatophyta</taxon>
        <taxon>Magnoliopsida</taxon>
        <taxon>eudicotyledons</taxon>
        <taxon>Gunneridae</taxon>
        <taxon>Pentapetalae</taxon>
        <taxon>rosids</taxon>
        <taxon>malvids</taxon>
        <taxon>Sapindales</taxon>
        <taxon>Meliaceae</taxon>
        <taxon>Melia</taxon>
    </lineage>
</organism>